<feature type="compositionally biased region" description="Polar residues" evidence="1">
    <location>
        <begin position="76"/>
        <end position="85"/>
    </location>
</feature>
<protein>
    <submittedName>
        <fullName evidence="2">Uncharacterized protein</fullName>
    </submittedName>
</protein>
<comment type="caution">
    <text evidence="2">The sequence shown here is derived from an EMBL/GenBank/DDBJ whole genome shotgun (WGS) entry which is preliminary data.</text>
</comment>
<keyword evidence="3" id="KW-1185">Reference proteome</keyword>
<reference evidence="3" key="1">
    <citation type="submission" date="2017-10" db="EMBL/GenBank/DDBJ databases">
        <title>Rapid genome shrinkage in a self-fertile nematode reveals novel sperm competition proteins.</title>
        <authorList>
            <person name="Yin D."/>
            <person name="Schwarz E.M."/>
            <person name="Thomas C.G."/>
            <person name="Felde R.L."/>
            <person name="Korf I.F."/>
            <person name="Cutter A.D."/>
            <person name="Schartner C.M."/>
            <person name="Ralston E.J."/>
            <person name="Meyer B.J."/>
            <person name="Haag E.S."/>
        </authorList>
    </citation>
    <scope>NUCLEOTIDE SEQUENCE [LARGE SCALE GENOMIC DNA]</scope>
    <source>
        <strain evidence="3">JU1422</strain>
    </source>
</reference>
<evidence type="ECO:0000313" key="3">
    <source>
        <dbReference type="Proteomes" id="UP000230233"/>
    </source>
</evidence>
<dbReference type="Proteomes" id="UP000230233">
    <property type="component" value="Chromosome V"/>
</dbReference>
<dbReference type="AlphaFoldDB" id="A0A2G5TA51"/>
<proteinExistence type="predicted"/>
<feature type="region of interest" description="Disordered" evidence="1">
    <location>
        <begin position="62"/>
        <end position="85"/>
    </location>
</feature>
<dbReference type="EMBL" id="PDUG01000005">
    <property type="protein sequence ID" value="PIC24063.1"/>
    <property type="molecule type" value="Genomic_DNA"/>
</dbReference>
<evidence type="ECO:0000256" key="1">
    <source>
        <dbReference type="SAM" id="MobiDB-lite"/>
    </source>
</evidence>
<evidence type="ECO:0000313" key="2">
    <source>
        <dbReference type="EMBL" id="PIC24063.1"/>
    </source>
</evidence>
<accession>A0A2G5TA51</accession>
<gene>
    <name evidence="2" type="primary">Cnig_chr_V.g17528</name>
    <name evidence="2" type="ORF">B9Z55_017528</name>
</gene>
<name>A0A2G5TA51_9PELO</name>
<organism evidence="2 3">
    <name type="scientific">Caenorhabditis nigoni</name>
    <dbReference type="NCBI Taxonomy" id="1611254"/>
    <lineage>
        <taxon>Eukaryota</taxon>
        <taxon>Metazoa</taxon>
        <taxon>Ecdysozoa</taxon>
        <taxon>Nematoda</taxon>
        <taxon>Chromadorea</taxon>
        <taxon>Rhabditida</taxon>
        <taxon>Rhabditina</taxon>
        <taxon>Rhabditomorpha</taxon>
        <taxon>Rhabditoidea</taxon>
        <taxon>Rhabditidae</taxon>
        <taxon>Peloderinae</taxon>
        <taxon>Caenorhabditis</taxon>
    </lineage>
</organism>
<sequence length="85" mass="9785">MLSVYEAAQRHATQLSEQSIISSNSLAVSNRAQHIYRSVQHVISKQLVNCYVEHMYIIEAKRSKKRQENNDEEITPVSSRSTLPR</sequence>